<accession>A0A376U378</accession>
<dbReference type="Proteomes" id="UP000254079">
    <property type="component" value="Unassembled WGS sequence"/>
</dbReference>
<dbReference type="EMBL" id="UGCP01000002">
    <property type="protein sequence ID" value="STI83877.1"/>
    <property type="molecule type" value="Genomic_DNA"/>
</dbReference>
<sequence>MVERLRKGRLPVNTPGLLGPELLRFVNRTLIKFAKRHNALLLNLRLTAVYLNDVQVEILIDRHLFQASSVERNLQNALLLASRELAREIDFEFIDQFRNTILTAASMTNGVLHHHFFKSCAVGELKGNGIGDGAFFRVVVVSGKCRIFKALIFSRRASMRLSCATLSS</sequence>
<protein>
    <submittedName>
        <fullName evidence="1">Uncharacterized protein</fullName>
    </submittedName>
</protein>
<dbReference type="AlphaFoldDB" id="A0A376U378"/>
<gene>
    <name evidence="1" type="ORF">NCTC8622_02919</name>
</gene>
<evidence type="ECO:0000313" key="1">
    <source>
        <dbReference type="EMBL" id="STI83877.1"/>
    </source>
</evidence>
<name>A0A376U378_ECOLX</name>
<evidence type="ECO:0000313" key="2">
    <source>
        <dbReference type="Proteomes" id="UP000254079"/>
    </source>
</evidence>
<reference evidence="1 2" key="1">
    <citation type="submission" date="2018-06" db="EMBL/GenBank/DDBJ databases">
        <authorList>
            <consortium name="Pathogen Informatics"/>
            <person name="Doyle S."/>
        </authorList>
    </citation>
    <scope>NUCLEOTIDE SEQUENCE [LARGE SCALE GENOMIC DNA]</scope>
    <source>
        <strain evidence="1 2">NCTC8622</strain>
    </source>
</reference>
<proteinExistence type="predicted"/>
<organism evidence="1 2">
    <name type="scientific">Escherichia coli</name>
    <dbReference type="NCBI Taxonomy" id="562"/>
    <lineage>
        <taxon>Bacteria</taxon>
        <taxon>Pseudomonadati</taxon>
        <taxon>Pseudomonadota</taxon>
        <taxon>Gammaproteobacteria</taxon>
        <taxon>Enterobacterales</taxon>
        <taxon>Enterobacteriaceae</taxon>
        <taxon>Escherichia</taxon>
    </lineage>
</organism>